<organism evidence="1 2">
    <name type="scientific">Virgisporangium ochraceum</name>
    <dbReference type="NCBI Taxonomy" id="65505"/>
    <lineage>
        <taxon>Bacteria</taxon>
        <taxon>Bacillati</taxon>
        <taxon>Actinomycetota</taxon>
        <taxon>Actinomycetes</taxon>
        <taxon>Micromonosporales</taxon>
        <taxon>Micromonosporaceae</taxon>
        <taxon>Virgisporangium</taxon>
    </lineage>
</organism>
<protein>
    <submittedName>
        <fullName evidence="1">Uncharacterized protein</fullName>
    </submittedName>
</protein>
<keyword evidence="2" id="KW-1185">Reference proteome</keyword>
<evidence type="ECO:0000313" key="1">
    <source>
        <dbReference type="EMBL" id="GIJ72823.1"/>
    </source>
</evidence>
<name>A0A8J4EFN2_9ACTN</name>
<comment type="caution">
    <text evidence="1">The sequence shown here is derived from an EMBL/GenBank/DDBJ whole genome shotgun (WGS) entry which is preliminary data.</text>
</comment>
<evidence type="ECO:0000313" key="2">
    <source>
        <dbReference type="Proteomes" id="UP000635606"/>
    </source>
</evidence>
<accession>A0A8J4EFN2</accession>
<dbReference type="Proteomes" id="UP000635606">
    <property type="component" value="Unassembled WGS sequence"/>
</dbReference>
<sequence>MPQSHDPEEEQMSIKKVAVAGFGVVLAVTAALVPASPVFAKPVRISVDQPAEGR</sequence>
<gene>
    <name evidence="1" type="ORF">Voc01_077400</name>
</gene>
<reference evidence="1" key="1">
    <citation type="submission" date="2021-01" db="EMBL/GenBank/DDBJ databases">
        <title>Whole genome shotgun sequence of Virgisporangium ochraceum NBRC 16418.</title>
        <authorList>
            <person name="Komaki H."/>
            <person name="Tamura T."/>
        </authorList>
    </citation>
    <scope>NUCLEOTIDE SEQUENCE</scope>
    <source>
        <strain evidence="1">NBRC 16418</strain>
    </source>
</reference>
<dbReference type="AlphaFoldDB" id="A0A8J4EFN2"/>
<proteinExistence type="predicted"/>
<dbReference type="EMBL" id="BOPH01000105">
    <property type="protein sequence ID" value="GIJ72823.1"/>
    <property type="molecule type" value="Genomic_DNA"/>
</dbReference>